<dbReference type="Proteomes" id="UP000789525">
    <property type="component" value="Unassembled WGS sequence"/>
</dbReference>
<evidence type="ECO:0000313" key="1">
    <source>
        <dbReference type="EMBL" id="CAG8698929.1"/>
    </source>
</evidence>
<feature type="non-terminal residue" evidence="1">
    <location>
        <position position="436"/>
    </location>
</feature>
<name>A0ACA9PAA8_9GLOM</name>
<accession>A0ACA9PAA8</accession>
<feature type="non-terminal residue" evidence="1">
    <location>
        <position position="1"/>
    </location>
</feature>
<sequence length="436" mass="49119">PNTRKLVAEVLSFFCYCEIPTGHNLVLGGFDQLMQFQSEHGRFDAWMRTLENTIDGRGRYGSLVNASEEYKKSGIGLDNSLMDDVFQYILSMVKGTRAYDFFLSAMQHMLLIRSNDGDVRTRYFQLIDALVTQVVMDKHGVDQDWNNSLNTTVSQMLSKIADQDKIQAAIDEAKEAKAVAEKALHEKHELQKELASRADETVGELRKKVDSLEELLRISRHTIQTLQQKLADLEASYFEKLTEHNIELRDFERIIKEQQNASDSGSLNRQEIITKLERMQEIAKTEAKLVGGKVWTPTFGDFKVPDASEYIYNSRHNIASQGVIGTQDISDDLPQSGSKILDQPKMNADILNELKSYKRKNGTQIESQHDDGSLDLPGEAHDQELLITTQNKQDQHQSPSSEILPSSEDSTTSDKSRPDEVTPQPSSSLQGTTPPP</sequence>
<protein>
    <submittedName>
        <fullName evidence="1">9288_t:CDS:1</fullName>
    </submittedName>
</protein>
<comment type="caution">
    <text evidence="1">The sequence shown here is derived from an EMBL/GenBank/DDBJ whole genome shotgun (WGS) entry which is preliminary data.</text>
</comment>
<dbReference type="EMBL" id="CAJVPT010031730">
    <property type="protein sequence ID" value="CAG8698929.1"/>
    <property type="molecule type" value="Genomic_DNA"/>
</dbReference>
<organism evidence="1 2">
    <name type="scientific">Acaulospora colombiana</name>
    <dbReference type="NCBI Taxonomy" id="27376"/>
    <lineage>
        <taxon>Eukaryota</taxon>
        <taxon>Fungi</taxon>
        <taxon>Fungi incertae sedis</taxon>
        <taxon>Mucoromycota</taxon>
        <taxon>Glomeromycotina</taxon>
        <taxon>Glomeromycetes</taxon>
        <taxon>Diversisporales</taxon>
        <taxon>Acaulosporaceae</taxon>
        <taxon>Acaulospora</taxon>
    </lineage>
</organism>
<reference evidence="1" key="1">
    <citation type="submission" date="2021-06" db="EMBL/GenBank/DDBJ databases">
        <authorList>
            <person name="Kallberg Y."/>
            <person name="Tangrot J."/>
            <person name="Rosling A."/>
        </authorList>
    </citation>
    <scope>NUCLEOTIDE SEQUENCE</scope>
    <source>
        <strain evidence="1">CL356</strain>
    </source>
</reference>
<proteinExistence type="predicted"/>
<keyword evidence="2" id="KW-1185">Reference proteome</keyword>
<evidence type="ECO:0000313" key="2">
    <source>
        <dbReference type="Proteomes" id="UP000789525"/>
    </source>
</evidence>
<gene>
    <name evidence="1" type="ORF">ACOLOM_LOCUS10154</name>
</gene>